<proteinExistence type="predicted"/>
<gene>
    <name evidence="2" type="ORF">V474_23355</name>
</gene>
<name>A0A0J7XMP6_9SPHN</name>
<feature type="signal peptide" evidence="1">
    <location>
        <begin position="1"/>
        <end position="27"/>
    </location>
</feature>
<sequence>MRRAASHSLVLLAVLGSAAVTTSPASARPAKAPVQVQCADGRQFLLQAEQRHARVRVGERQIDLVRRPSSMGHQYQSAQATLILDGDFIAFVPKDDAGWQDCRVATTIPASAPNG</sequence>
<reference evidence="2 3" key="1">
    <citation type="journal article" date="2015" name="G3 (Bethesda)">
        <title>Insights into Ongoing Evolution of the Hexachlorocyclohexane Catabolic Pathway from Comparative Genomics of Ten Sphingomonadaceae Strains.</title>
        <authorList>
            <person name="Pearce S.L."/>
            <person name="Oakeshott J.G."/>
            <person name="Pandey G."/>
        </authorList>
    </citation>
    <scope>NUCLEOTIDE SEQUENCE [LARGE SCALE GENOMIC DNA]</scope>
    <source>
        <strain evidence="2 3">LL02</strain>
    </source>
</reference>
<protein>
    <recommendedName>
        <fullName evidence="4">C-type lysozyme inhibitor domain-containing protein</fullName>
    </recommendedName>
</protein>
<evidence type="ECO:0000256" key="1">
    <source>
        <dbReference type="SAM" id="SignalP"/>
    </source>
</evidence>
<dbReference type="Proteomes" id="UP000052268">
    <property type="component" value="Unassembled WGS sequence"/>
</dbReference>
<feature type="chain" id="PRO_5005291934" description="C-type lysozyme inhibitor domain-containing protein" evidence="1">
    <location>
        <begin position="28"/>
        <end position="115"/>
    </location>
</feature>
<evidence type="ECO:0000313" key="3">
    <source>
        <dbReference type="Proteomes" id="UP000052268"/>
    </source>
</evidence>
<comment type="caution">
    <text evidence="2">The sequence shown here is derived from an EMBL/GenBank/DDBJ whole genome shotgun (WGS) entry which is preliminary data.</text>
</comment>
<keyword evidence="3" id="KW-1185">Reference proteome</keyword>
<keyword evidence="1" id="KW-0732">Signal</keyword>
<dbReference type="EMBL" id="JACU01000008">
    <property type="protein sequence ID" value="KMS52914.1"/>
    <property type="molecule type" value="Genomic_DNA"/>
</dbReference>
<organism evidence="2 3">
    <name type="scientific">Novosphingobium barchaimii LL02</name>
    <dbReference type="NCBI Taxonomy" id="1114963"/>
    <lineage>
        <taxon>Bacteria</taxon>
        <taxon>Pseudomonadati</taxon>
        <taxon>Pseudomonadota</taxon>
        <taxon>Alphaproteobacteria</taxon>
        <taxon>Sphingomonadales</taxon>
        <taxon>Sphingomonadaceae</taxon>
        <taxon>Novosphingobium</taxon>
    </lineage>
</organism>
<evidence type="ECO:0008006" key="4">
    <source>
        <dbReference type="Google" id="ProtNLM"/>
    </source>
</evidence>
<evidence type="ECO:0000313" key="2">
    <source>
        <dbReference type="EMBL" id="KMS52914.1"/>
    </source>
</evidence>
<accession>A0A0J7XMP6</accession>
<dbReference type="PATRIC" id="fig|1114963.3.peg.3515"/>
<dbReference type="AlphaFoldDB" id="A0A0J7XMP6"/>